<dbReference type="EMBL" id="FNBK01000008">
    <property type="protein sequence ID" value="SDF67058.1"/>
    <property type="molecule type" value="Genomic_DNA"/>
</dbReference>
<dbReference type="Proteomes" id="UP000199076">
    <property type="component" value="Unassembled WGS sequence"/>
</dbReference>
<dbReference type="InterPro" id="IPR017850">
    <property type="entry name" value="Alkaline_phosphatase_core_sf"/>
</dbReference>
<dbReference type="OrthoDB" id="198670at2157"/>
<organism evidence="1 2">
    <name type="scientific">Halorientalis regularis</name>
    <dbReference type="NCBI Taxonomy" id="660518"/>
    <lineage>
        <taxon>Archaea</taxon>
        <taxon>Methanobacteriati</taxon>
        <taxon>Methanobacteriota</taxon>
        <taxon>Stenosarchaea group</taxon>
        <taxon>Halobacteria</taxon>
        <taxon>Halobacteriales</taxon>
        <taxon>Haloarculaceae</taxon>
        <taxon>Halorientalis</taxon>
    </lineage>
</organism>
<reference evidence="2" key="1">
    <citation type="submission" date="2016-10" db="EMBL/GenBank/DDBJ databases">
        <authorList>
            <person name="Varghese N."/>
            <person name="Submissions S."/>
        </authorList>
    </citation>
    <scope>NUCLEOTIDE SEQUENCE [LARGE SCALE GENOMIC DNA]</scope>
    <source>
        <strain evidence="2">IBRC-M 10760</strain>
    </source>
</reference>
<keyword evidence="2" id="KW-1185">Reference proteome</keyword>
<accession>A0A1G7MZ28</accession>
<dbReference type="Pfam" id="PF01663">
    <property type="entry name" value="Phosphodiest"/>
    <property type="match status" value="1"/>
</dbReference>
<keyword evidence="1" id="KW-0378">Hydrolase</keyword>
<name>A0A1G7MZ28_9EURY</name>
<dbReference type="Gene3D" id="3.40.720.10">
    <property type="entry name" value="Alkaline Phosphatase, subunit A"/>
    <property type="match status" value="2"/>
</dbReference>
<dbReference type="SUPFAM" id="SSF53649">
    <property type="entry name" value="Alkaline phosphatase-like"/>
    <property type="match status" value="1"/>
</dbReference>
<evidence type="ECO:0000313" key="1">
    <source>
        <dbReference type="EMBL" id="SDF67058.1"/>
    </source>
</evidence>
<dbReference type="STRING" id="660518.SAMN05216218_108121"/>
<dbReference type="RefSeq" id="WP_092692331.1">
    <property type="nucleotide sequence ID" value="NZ_FNBK01000008.1"/>
</dbReference>
<dbReference type="GO" id="GO:0016787">
    <property type="term" value="F:hydrolase activity"/>
    <property type="evidence" value="ECO:0007669"/>
    <property type="project" value="UniProtKB-KW"/>
</dbReference>
<gene>
    <name evidence="1" type="ORF">SAMN05216218_108121</name>
</gene>
<evidence type="ECO:0000313" key="2">
    <source>
        <dbReference type="Proteomes" id="UP000199076"/>
    </source>
</evidence>
<protein>
    <submittedName>
        <fullName evidence="1">Predicted phosphohydrolase or phosphomutase, AlkP superfamily</fullName>
    </submittedName>
</protein>
<sequence>MTRTFVVGLDGASWRLLDPWIEAGDLPNLAALREESAWAQHRSCLPPVTFPNWKCYSAGKDPGGFGVFWFERIDLDEGVIEVVNGGDFDTAELWDYLNDDGQTAGVVNMPTMYPPRNIDDLVVAGGPDAVEGEYRSISSGYTAPESLAAELEDRFDYRVHPDPLLSSNEERDAEVDAIIELLDKRFEVALSLFEERDLDFMHVTLFYLNVIHHFFWDEEPSKRAWELVDEWVGRLQDLDDTNLVLMSDHGSAATQTEFYVNEWLAENGYQTRTQTVDGLLKRVGIDRETVLAAAKRVGAVDFLAKVVPEPIQELVPQSAGLKRSRKLEAIDLDRTEAVASAQGPIYLNPDFDTEAVREELLADLAAVEDEHGRIFTDVYRGEEVYEGPNVDEAPAVVVDQRPGVHVNDGVGGGVIQTGPDRWAAENTPNGIFLANGPDFEAAGEIDDISILDIAPTLLVASGCDVPEDMTGEVLDIFADDRDWERREPITLADADDSHDDEEVAERLKQLGYME</sequence>
<dbReference type="PANTHER" id="PTHR10151:SF120">
    <property type="entry name" value="BIS(5'-ADENOSYL)-TRIPHOSPHATASE"/>
    <property type="match status" value="1"/>
</dbReference>
<dbReference type="InterPro" id="IPR002591">
    <property type="entry name" value="Phosphodiest/P_Trfase"/>
</dbReference>
<proteinExistence type="predicted"/>
<dbReference type="AlphaFoldDB" id="A0A1G7MZ28"/>
<dbReference type="PANTHER" id="PTHR10151">
    <property type="entry name" value="ECTONUCLEOTIDE PYROPHOSPHATASE/PHOSPHODIESTERASE"/>
    <property type="match status" value="1"/>
</dbReference>